<accession>A0A845AZU9</accession>
<proteinExistence type="predicted"/>
<dbReference type="AlphaFoldDB" id="A0A845AZU9"/>
<dbReference type="InterPro" id="IPR001969">
    <property type="entry name" value="Aspartic_peptidase_AS"/>
</dbReference>
<sequence length="326" mass="34423">MISASFFAAALASVTGAPPLSAPAGNTAIEEVGALPDAEAAPATEIVIGTSDRYERMTVPVTVEGQGPFRFMIDTGSQATVVTRGLSDRLHLEIVGNAIVVGMASRVPVQLVELNGLEFAARVFDNISAPLLEAHHIGADGILGLDSLQDMRVMIDFRDETIAVDTAKELGGNRGYEIVVRARRKLGRLIITDAVIDGVSTAVIIDTGAQASIGNLALRRKLRGSDQGASTATDVNGNTIAGNVVVARSLRIQTMQLSHTAITFADSPAFDELGLGRRPALILGMSNLRMFDRVAIDFNSRQVLFDLPSEAFSGTAPVRSNSATRL</sequence>
<dbReference type="SUPFAM" id="SSF50630">
    <property type="entry name" value="Acid proteases"/>
    <property type="match status" value="2"/>
</dbReference>
<evidence type="ECO:0000313" key="2">
    <source>
        <dbReference type="Proteomes" id="UP000431922"/>
    </source>
</evidence>
<evidence type="ECO:0000313" key="1">
    <source>
        <dbReference type="EMBL" id="MXP45013.1"/>
    </source>
</evidence>
<evidence type="ECO:0008006" key="3">
    <source>
        <dbReference type="Google" id="ProtNLM"/>
    </source>
</evidence>
<dbReference type="CDD" id="cd05483">
    <property type="entry name" value="retropepsin_like_bacteria"/>
    <property type="match status" value="1"/>
</dbReference>
<dbReference type="Gene3D" id="2.40.70.10">
    <property type="entry name" value="Acid Proteases"/>
    <property type="match status" value="2"/>
</dbReference>
<comment type="caution">
    <text evidence="1">The sequence shown here is derived from an EMBL/GenBank/DDBJ whole genome shotgun (WGS) entry which is preliminary data.</text>
</comment>
<reference evidence="1 2" key="1">
    <citation type="submission" date="2019-12" db="EMBL/GenBank/DDBJ databases">
        <title>Genomic-based taxomic classification of the family Erythrobacteraceae.</title>
        <authorList>
            <person name="Xu L."/>
        </authorList>
    </citation>
    <scope>NUCLEOTIDE SEQUENCE [LARGE SCALE GENOMIC DNA]</scope>
    <source>
        <strain evidence="1 2">KCTC 42453</strain>
    </source>
</reference>
<dbReference type="OrthoDB" id="107347at2"/>
<dbReference type="GO" id="GO:0006508">
    <property type="term" value="P:proteolysis"/>
    <property type="evidence" value="ECO:0007669"/>
    <property type="project" value="InterPro"/>
</dbReference>
<keyword evidence="2" id="KW-1185">Reference proteome</keyword>
<protein>
    <recommendedName>
        <fullName evidence="3">Aspartyl protease</fullName>
    </recommendedName>
</protein>
<gene>
    <name evidence="1" type="ORF">GRI65_11160</name>
</gene>
<organism evidence="1 2">
    <name type="scientific">Allopontixanthobacter sediminis</name>
    <dbReference type="NCBI Taxonomy" id="1689985"/>
    <lineage>
        <taxon>Bacteria</taxon>
        <taxon>Pseudomonadati</taxon>
        <taxon>Pseudomonadota</taxon>
        <taxon>Alphaproteobacteria</taxon>
        <taxon>Sphingomonadales</taxon>
        <taxon>Erythrobacteraceae</taxon>
        <taxon>Allopontixanthobacter</taxon>
    </lineage>
</organism>
<name>A0A845AZU9_9SPHN</name>
<dbReference type="PROSITE" id="PS00141">
    <property type="entry name" value="ASP_PROTEASE"/>
    <property type="match status" value="1"/>
</dbReference>
<dbReference type="Proteomes" id="UP000431922">
    <property type="component" value="Unassembled WGS sequence"/>
</dbReference>
<dbReference type="GO" id="GO:0004190">
    <property type="term" value="F:aspartic-type endopeptidase activity"/>
    <property type="evidence" value="ECO:0007669"/>
    <property type="project" value="InterPro"/>
</dbReference>
<dbReference type="EMBL" id="WTYL01000003">
    <property type="protein sequence ID" value="MXP45013.1"/>
    <property type="molecule type" value="Genomic_DNA"/>
</dbReference>
<dbReference type="InterPro" id="IPR021109">
    <property type="entry name" value="Peptidase_aspartic_dom_sf"/>
</dbReference>
<dbReference type="RefSeq" id="WP_160756658.1">
    <property type="nucleotide sequence ID" value="NZ_WTYL01000003.1"/>
</dbReference>
<dbReference type="Pfam" id="PF13650">
    <property type="entry name" value="Asp_protease_2"/>
    <property type="match status" value="2"/>
</dbReference>
<dbReference type="InterPro" id="IPR034122">
    <property type="entry name" value="Retropepsin-like_bacterial"/>
</dbReference>